<dbReference type="GO" id="GO:0072686">
    <property type="term" value="C:mitotic spindle"/>
    <property type="evidence" value="ECO:0007669"/>
    <property type="project" value="TreeGrafter"/>
</dbReference>
<sequence>MVNSLMLQSPANVPMIFRRHGSTTPKPLSHVLGSKSTPNSYYVHRLRESGEHQLSTLDVPSMQLATKSRNLSGVLRFGAYFLETVHESNMENYRVRVCEILFYLDDQTVQILEPKVENSGLVQGNFVKRHQIPIPIGDTEAEHGVSILTFRHFIVGKEITIYGRRFRLISADSSTRKFLESQGIDVAPDDSAPRDAYTEARKAHMARETGQDMTANYGKQQYPMKEYMEVRLGKFARPSEHLRQFLDHDRHVLRFYALWDDSDKLYGREHRYTIHFFLADNTIEILESYERNSGCDPFPKLLNRTKLSRDSTKQLPNILLEQQVSEITEKHIDTLYTWQDFVVGKYISVYQRDILLLDADENTRKWYADRNEPLDPAIIVPACETRESKDKMEKKSAESKSAYRRKFDANNEIVLRFRAHLATTKPEDIDRRFIISLTLSDESISITEPIQRNAGFVGGKFLERTKVKDADDSNRFYGADDFYLGARIKIVGQIFVIDEMDDHTANYMEIHANSHFPQSDANRIVSRLQAEADAGRLSSEISRYCQAVDSSNRTVNAVQGHSLLQAFVENVTLHETTTLIRAFGDKVSGTIESDRLLALLSP</sequence>
<dbReference type="Gene3D" id="2.30.29.170">
    <property type="match status" value="3"/>
</dbReference>
<dbReference type="InterPro" id="IPR006602">
    <property type="entry name" value="DM10_dom"/>
</dbReference>
<evidence type="ECO:0000256" key="1">
    <source>
        <dbReference type="ARBA" id="ARBA00004138"/>
    </source>
</evidence>
<dbReference type="GO" id="GO:0000281">
    <property type="term" value="P:mitotic cytokinesis"/>
    <property type="evidence" value="ECO:0007669"/>
    <property type="project" value="TreeGrafter"/>
</dbReference>
<keyword evidence="4" id="KW-0677">Repeat</keyword>
<keyword evidence="3" id="KW-0963">Cytoplasm</keyword>
<keyword evidence="9" id="KW-1185">Reference proteome</keyword>
<evidence type="ECO:0000256" key="4">
    <source>
        <dbReference type="ARBA" id="ARBA00022737"/>
    </source>
</evidence>
<dbReference type="FunFam" id="2.30.29.170:FF:000004">
    <property type="entry name" value="EF-hand domain containing 2"/>
    <property type="match status" value="1"/>
</dbReference>
<dbReference type="STRING" id="65357.A0A024G312"/>
<evidence type="ECO:0000313" key="9">
    <source>
        <dbReference type="Proteomes" id="UP000053237"/>
    </source>
</evidence>
<evidence type="ECO:0000256" key="5">
    <source>
        <dbReference type="ARBA" id="ARBA00023212"/>
    </source>
</evidence>
<dbReference type="InParanoid" id="A0A024G312"/>
<keyword evidence="6" id="KW-0966">Cell projection</keyword>
<evidence type="ECO:0000256" key="6">
    <source>
        <dbReference type="ARBA" id="ARBA00023273"/>
    </source>
</evidence>
<name>A0A024G312_9STRA</name>
<evidence type="ECO:0000256" key="2">
    <source>
        <dbReference type="ARBA" id="ARBA00004245"/>
    </source>
</evidence>
<feature type="domain" description="DM10" evidence="7">
    <location>
        <begin position="411"/>
        <end position="512"/>
    </location>
</feature>
<feature type="domain" description="DM10" evidence="7">
    <location>
        <begin position="249"/>
        <end position="371"/>
    </location>
</feature>
<evidence type="ECO:0000313" key="8">
    <source>
        <dbReference type="EMBL" id="CCI41051.1"/>
    </source>
</evidence>
<protein>
    <recommendedName>
        <fullName evidence="7">DM10 domain-containing protein</fullName>
    </recommendedName>
</protein>
<feature type="domain" description="DM10" evidence="7">
    <location>
        <begin position="71"/>
        <end position="183"/>
    </location>
</feature>
<proteinExistence type="predicted"/>
<dbReference type="PANTHER" id="PTHR12086">
    <property type="entry name" value="EF-HAND DOMAIN C-TERMINAL CONTAINING PROTEIN"/>
    <property type="match status" value="1"/>
</dbReference>
<dbReference type="AlphaFoldDB" id="A0A024G312"/>
<organism evidence="8 9">
    <name type="scientific">Albugo candida</name>
    <dbReference type="NCBI Taxonomy" id="65357"/>
    <lineage>
        <taxon>Eukaryota</taxon>
        <taxon>Sar</taxon>
        <taxon>Stramenopiles</taxon>
        <taxon>Oomycota</taxon>
        <taxon>Peronosporomycetes</taxon>
        <taxon>Albuginales</taxon>
        <taxon>Albuginaceae</taxon>
        <taxon>Albugo</taxon>
    </lineage>
</organism>
<dbReference type="InterPro" id="IPR040193">
    <property type="entry name" value="EFHC1/EFHC2/EFHB"/>
</dbReference>
<dbReference type="GO" id="GO:0007052">
    <property type="term" value="P:mitotic spindle organization"/>
    <property type="evidence" value="ECO:0007669"/>
    <property type="project" value="TreeGrafter"/>
</dbReference>
<dbReference type="Proteomes" id="UP000053237">
    <property type="component" value="Unassembled WGS sequence"/>
</dbReference>
<dbReference type="SMART" id="SM00676">
    <property type="entry name" value="DM10"/>
    <property type="match status" value="3"/>
</dbReference>
<keyword evidence="5" id="KW-0206">Cytoskeleton</keyword>
<gene>
    <name evidence="8" type="ORF">BN9_018350</name>
</gene>
<dbReference type="OrthoDB" id="10255210at2759"/>
<dbReference type="GO" id="GO:0043014">
    <property type="term" value="F:alpha-tubulin binding"/>
    <property type="evidence" value="ECO:0007669"/>
    <property type="project" value="TreeGrafter"/>
</dbReference>
<dbReference type="Pfam" id="PF06565">
    <property type="entry name" value="DM10_dom"/>
    <property type="match status" value="3"/>
</dbReference>
<reference evidence="8 9" key="1">
    <citation type="submission" date="2012-05" db="EMBL/GenBank/DDBJ databases">
        <title>Recombination and specialization in a pathogen metapopulation.</title>
        <authorList>
            <person name="Gardiner A."/>
            <person name="Kemen E."/>
            <person name="Schultz-Larsen T."/>
            <person name="MacLean D."/>
            <person name="Van Oosterhout C."/>
            <person name="Jones J.D.G."/>
        </authorList>
    </citation>
    <scope>NUCLEOTIDE SEQUENCE [LARGE SCALE GENOMIC DNA]</scope>
    <source>
        <strain evidence="8 9">Ac Nc2</strain>
    </source>
</reference>
<dbReference type="PROSITE" id="PS51336">
    <property type="entry name" value="DM10"/>
    <property type="match status" value="3"/>
</dbReference>
<dbReference type="PANTHER" id="PTHR12086:SF9">
    <property type="entry name" value="EF-HAND DOMAIN-CONTAINING PROTEIN 1"/>
    <property type="match status" value="1"/>
</dbReference>
<evidence type="ECO:0000256" key="3">
    <source>
        <dbReference type="ARBA" id="ARBA00022490"/>
    </source>
</evidence>
<comment type="subcellular location">
    <subcellularLocation>
        <location evidence="1">Cell projection</location>
        <location evidence="1">Cilium</location>
    </subcellularLocation>
    <subcellularLocation>
        <location evidence="2">Cytoplasm</location>
        <location evidence="2">Cytoskeleton</location>
    </subcellularLocation>
</comment>
<dbReference type="GO" id="GO:0005930">
    <property type="term" value="C:axoneme"/>
    <property type="evidence" value="ECO:0007669"/>
    <property type="project" value="TreeGrafter"/>
</dbReference>
<comment type="caution">
    <text evidence="8">The sequence shown here is derived from an EMBL/GenBank/DDBJ whole genome shotgun (WGS) entry which is preliminary data.</text>
</comment>
<dbReference type="EMBL" id="CAIX01000014">
    <property type="protein sequence ID" value="CCI41051.1"/>
    <property type="molecule type" value="Genomic_DNA"/>
</dbReference>
<dbReference type="GO" id="GO:0060285">
    <property type="term" value="P:cilium-dependent cell motility"/>
    <property type="evidence" value="ECO:0007669"/>
    <property type="project" value="TreeGrafter"/>
</dbReference>
<evidence type="ECO:0000259" key="7">
    <source>
        <dbReference type="PROSITE" id="PS51336"/>
    </source>
</evidence>
<accession>A0A024G312</accession>
<dbReference type="FunFam" id="2.30.29.170:FF:000002">
    <property type="entry name" value="EF-hand domain (C-terminal) containing 1"/>
    <property type="match status" value="1"/>
</dbReference>